<proteinExistence type="predicted"/>
<keyword evidence="2" id="KW-1185">Reference proteome</keyword>
<organism evidence="1 2">
    <name type="scientific">Rhizobium tubonense</name>
    <dbReference type="NCBI Taxonomy" id="484088"/>
    <lineage>
        <taxon>Bacteria</taxon>
        <taxon>Pseudomonadati</taxon>
        <taxon>Pseudomonadota</taxon>
        <taxon>Alphaproteobacteria</taxon>
        <taxon>Hyphomicrobiales</taxon>
        <taxon>Rhizobiaceae</taxon>
        <taxon>Rhizobium/Agrobacterium group</taxon>
        <taxon>Rhizobium</taxon>
    </lineage>
</organism>
<evidence type="ECO:0000313" key="2">
    <source>
        <dbReference type="Proteomes" id="UP000248925"/>
    </source>
</evidence>
<reference evidence="1 2" key="1">
    <citation type="journal article" date="2018" name="Sci. Rep.">
        <title>Rhizobium tumorigenes sp. nov., a novel plant tumorigenic bacterium isolated from cane gall tumors on thornless blackberry.</title>
        <authorList>
            <person name="Kuzmanovi N."/>
            <person name="Smalla K."/>
            <person name="Gronow S."/>
            <person name="PuBawska J."/>
        </authorList>
    </citation>
    <scope>NUCLEOTIDE SEQUENCE [LARGE SCALE GENOMIC DNA]</scope>
    <source>
        <strain evidence="1 2">CCBAU 85046</strain>
    </source>
</reference>
<dbReference type="EMBL" id="PCDP01000038">
    <property type="protein sequence ID" value="PZM11959.1"/>
    <property type="molecule type" value="Genomic_DNA"/>
</dbReference>
<dbReference type="AlphaFoldDB" id="A0A2W4CFR3"/>
<sequence>MKLFLMDRLAAVPIAETAMFDHFAIVKIIELQNKADRERWKKDEASFYRELGDDPFDRFAAIWRYLRGITAAAKNKTDRRNIHRSVSNACNEVCDQAAR</sequence>
<accession>A0A2W4CFR3</accession>
<comment type="caution">
    <text evidence="1">The sequence shown here is derived from an EMBL/GenBank/DDBJ whole genome shotgun (WGS) entry which is preliminary data.</text>
</comment>
<gene>
    <name evidence="1" type="ORF">CPY51_17765</name>
</gene>
<name>A0A2W4CFR3_9HYPH</name>
<dbReference type="Proteomes" id="UP000248925">
    <property type="component" value="Unassembled WGS sequence"/>
</dbReference>
<evidence type="ECO:0000313" key="1">
    <source>
        <dbReference type="EMBL" id="PZM11959.1"/>
    </source>
</evidence>
<protein>
    <submittedName>
        <fullName evidence="1">Uncharacterized protein</fullName>
    </submittedName>
</protein>